<dbReference type="InterPro" id="IPR002355">
    <property type="entry name" value="Cu_oxidase_Cu_BS"/>
</dbReference>
<dbReference type="PANTHER" id="PTHR11709:SF2">
    <property type="entry name" value="MULTICOPPER OXIDASE LPR1"/>
    <property type="match status" value="1"/>
</dbReference>
<dbReference type="Proteomes" id="UP000323221">
    <property type="component" value="Unassembled WGS sequence"/>
</dbReference>
<dbReference type="Gene3D" id="2.60.40.420">
    <property type="entry name" value="Cupredoxins - blue copper proteins"/>
    <property type="match status" value="3"/>
</dbReference>
<keyword evidence="1" id="KW-0479">Metal-binding</keyword>
<keyword evidence="8" id="KW-1185">Reference proteome</keyword>
<feature type="domain" description="Plastocyanin-like" evidence="4">
    <location>
        <begin position="214"/>
        <end position="294"/>
    </location>
</feature>
<keyword evidence="2" id="KW-0560">Oxidoreductase</keyword>
<dbReference type="PROSITE" id="PS51318">
    <property type="entry name" value="TAT"/>
    <property type="match status" value="1"/>
</dbReference>
<dbReference type="Pfam" id="PF07732">
    <property type="entry name" value="Cu-oxidase_3"/>
    <property type="match status" value="1"/>
</dbReference>
<dbReference type="CDD" id="cd13900">
    <property type="entry name" value="CuRO_3_Tth-MCO_like"/>
    <property type="match status" value="1"/>
</dbReference>
<evidence type="ECO:0000259" key="4">
    <source>
        <dbReference type="Pfam" id="PF00394"/>
    </source>
</evidence>
<dbReference type="GO" id="GO:0005507">
    <property type="term" value="F:copper ion binding"/>
    <property type="evidence" value="ECO:0007669"/>
    <property type="project" value="InterPro"/>
</dbReference>
<dbReference type="EMBL" id="VOIR01000015">
    <property type="protein sequence ID" value="KAA6431995.1"/>
    <property type="molecule type" value="Genomic_DNA"/>
</dbReference>
<name>A0A5M8Q7S6_9MICO</name>
<dbReference type="RefSeq" id="WP_146357048.1">
    <property type="nucleotide sequence ID" value="NZ_VOIR01000015.1"/>
</dbReference>
<dbReference type="Pfam" id="PF00394">
    <property type="entry name" value="Cu-oxidase"/>
    <property type="match status" value="1"/>
</dbReference>
<evidence type="ECO:0000256" key="3">
    <source>
        <dbReference type="SAM" id="MobiDB-lite"/>
    </source>
</evidence>
<dbReference type="SUPFAM" id="SSF49503">
    <property type="entry name" value="Cupredoxins"/>
    <property type="match status" value="3"/>
</dbReference>
<sequence length="495" mass="52317">MEPITRRQALALGAWSALGIAVGGVGLSSTGLPWAATGVGRGPALREPAAVRSAGGVLRTELVAASEEVELAGRRARVLAYSGAVPATTWRVRPGDRIEVRLVNRLAVPTNLHTHGLSVSPSGSSDNPFLSIAPGEAFDYAFDLPEDHPPGVFWYHPHRHGSVADQVFAGMFGAIVVEDDDVPEARERVLVISDTTLTPAGAVAPAGAMQRMLGREGELLLVNGQLRPQITARPGERERWRVVNACTSRYLRLALPGQQLHLLGTDSGHEPAPREIEEALLAPGNRIDLLVTMRAGSSELRTLGHDRLSAMAGMMAGAADVSGPGVLADVRVEGASAATGAAPAVPSRPADADLRGREPDARRAISFSMSMGMGMGPAGGMGPGGMGSFGFDGRAFDEARIDQRVAADAVEEWTISNPTPMDHPFHLHVWPMQVVEADGAAVADVRWRDVVHVPAQGRVVVRIAFTRFSGVTVYHCHILDHEDAGMMATVERAGG</sequence>
<reference evidence="7 8" key="1">
    <citation type="submission" date="2019-08" db="EMBL/GenBank/DDBJ databases">
        <title>Agrococcus lahaulensis sp. nov., isolated from a cold desert of the Indian Himalayas.</title>
        <authorList>
            <person name="Qu J.H."/>
        </authorList>
    </citation>
    <scope>NUCLEOTIDE SEQUENCE [LARGE SCALE GENOMIC DNA]</scope>
    <source>
        <strain evidence="7 8">NS18</strain>
    </source>
</reference>
<proteinExistence type="predicted"/>
<dbReference type="GO" id="GO:0016491">
    <property type="term" value="F:oxidoreductase activity"/>
    <property type="evidence" value="ECO:0007669"/>
    <property type="project" value="UniProtKB-KW"/>
</dbReference>
<dbReference type="InterPro" id="IPR045087">
    <property type="entry name" value="Cu-oxidase_fam"/>
</dbReference>
<evidence type="ECO:0000313" key="7">
    <source>
        <dbReference type="EMBL" id="KAA6431995.1"/>
    </source>
</evidence>
<feature type="compositionally biased region" description="Low complexity" evidence="3">
    <location>
        <begin position="337"/>
        <end position="347"/>
    </location>
</feature>
<feature type="domain" description="Plastocyanin-like" evidence="6">
    <location>
        <begin position="67"/>
        <end position="180"/>
    </location>
</feature>
<feature type="domain" description="Plastocyanin-like" evidence="5">
    <location>
        <begin position="392"/>
        <end position="491"/>
    </location>
</feature>
<evidence type="ECO:0000313" key="8">
    <source>
        <dbReference type="Proteomes" id="UP000323221"/>
    </source>
</evidence>
<dbReference type="InterPro" id="IPR006311">
    <property type="entry name" value="TAT_signal"/>
</dbReference>
<dbReference type="InterPro" id="IPR011707">
    <property type="entry name" value="Cu-oxidase-like_N"/>
</dbReference>
<comment type="caution">
    <text evidence="7">The sequence shown here is derived from an EMBL/GenBank/DDBJ whole genome shotgun (WGS) entry which is preliminary data.</text>
</comment>
<accession>A0A5M8Q7S6</accession>
<dbReference type="CDD" id="cd13853">
    <property type="entry name" value="CuRO_1_Tth-MCO_like"/>
    <property type="match status" value="1"/>
</dbReference>
<dbReference type="OrthoDB" id="345021at2"/>
<dbReference type="AlphaFoldDB" id="A0A5M8Q7S6"/>
<gene>
    <name evidence="7" type="ORF">FQ330_09395</name>
</gene>
<protein>
    <submittedName>
        <fullName evidence="7">Multicopper oxidase family protein</fullName>
    </submittedName>
</protein>
<organism evidence="7 8">
    <name type="scientific">Agrococcus sediminis</name>
    <dbReference type="NCBI Taxonomy" id="2599924"/>
    <lineage>
        <taxon>Bacteria</taxon>
        <taxon>Bacillati</taxon>
        <taxon>Actinomycetota</taxon>
        <taxon>Actinomycetes</taxon>
        <taxon>Micrococcales</taxon>
        <taxon>Microbacteriaceae</taxon>
        <taxon>Agrococcus</taxon>
    </lineage>
</organism>
<evidence type="ECO:0000256" key="2">
    <source>
        <dbReference type="ARBA" id="ARBA00023002"/>
    </source>
</evidence>
<dbReference type="PROSITE" id="PS00080">
    <property type="entry name" value="MULTICOPPER_OXIDASE2"/>
    <property type="match status" value="1"/>
</dbReference>
<evidence type="ECO:0000256" key="1">
    <source>
        <dbReference type="ARBA" id="ARBA00022723"/>
    </source>
</evidence>
<dbReference type="PANTHER" id="PTHR11709">
    <property type="entry name" value="MULTI-COPPER OXIDASE"/>
    <property type="match status" value="1"/>
</dbReference>
<dbReference type="InterPro" id="IPR001117">
    <property type="entry name" value="Cu-oxidase_2nd"/>
</dbReference>
<evidence type="ECO:0000259" key="5">
    <source>
        <dbReference type="Pfam" id="PF07731"/>
    </source>
</evidence>
<evidence type="ECO:0000259" key="6">
    <source>
        <dbReference type="Pfam" id="PF07732"/>
    </source>
</evidence>
<dbReference type="Pfam" id="PF07731">
    <property type="entry name" value="Cu-oxidase_2"/>
    <property type="match status" value="1"/>
</dbReference>
<dbReference type="InterPro" id="IPR011706">
    <property type="entry name" value="Cu-oxidase_C"/>
</dbReference>
<feature type="region of interest" description="Disordered" evidence="3">
    <location>
        <begin position="337"/>
        <end position="356"/>
    </location>
</feature>
<dbReference type="InterPro" id="IPR008972">
    <property type="entry name" value="Cupredoxin"/>
</dbReference>